<dbReference type="PANTHER" id="PTHR43479:SF11">
    <property type="entry name" value="ACREF_ENVCD OPERON REPRESSOR-RELATED"/>
    <property type="match status" value="1"/>
</dbReference>
<dbReference type="InterPro" id="IPR001647">
    <property type="entry name" value="HTH_TetR"/>
</dbReference>
<dbReference type="RefSeq" id="WP_117679590.1">
    <property type="nucleotide sequence ID" value="NZ_CAJJKC010000001.1"/>
</dbReference>
<dbReference type="GO" id="GO:0003677">
    <property type="term" value="F:DNA binding"/>
    <property type="evidence" value="ECO:0007669"/>
    <property type="project" value="UniProtKB-UniRule"/>
</dbReference>
<evidence type="ECO:0000259" key="3">
    <source>
        <dbReference type="PROSITE" id="PS50977"/>
    </source>
</evidence>
<protein>
    <submittedName>
        <fullName evidence="4">TetR/AcrR family transcriptional regulator</fullName>
    </submittedName>
</protein>
<dbReference type="Gene3D" id="1.10.357.10">
    <property type="entry name" value="Tetracycline Repressor, domain 2"/>
    <property type="match status" value="1"/>
</dbReference>
<dbReference type="PROSITE" id="PS50977">
    <property type="entry name" value="HTH_TETR_2"/>
    <property type="match status" value="1"/>
</dbReference>
<gene>
    <name evidence="4" type="ORF">DXC81_05735</name>
</gene>
<feature type="DNA-binding region" description="H-T-H motif" evidence="2">
    <location>
        <begin position="32"/>
        <end position="51"/>
    </location>
</feature>
<dbReference type="InterPro" id="IPR050624">
    <property type="entry name" value="HTH-type_Tx_Regulator"/>
</dbReference>
<dbReference type="EMBL" id="QSRJ01000006">
    <property type="protein sequence ID" value="RGL10088.1"/>
    <property type="molecule type" value="Genomic_DNA"/>
</dbReference>
<dbReference type="SUPFAM" id="SSF46689">
    <property type="entry name" value="Homeodomain-like"/>
    <property type="match status" value="1"/>
</dbReference>
<evidence type="ECO:0000313" key="4">
    <source>
        <dbReference type="EMBL" id="RGL10088.1"/>
    </source>
</evidence>
<dbReference type="PANTHER" id="PTHR43479">
    <property type="entry name" value="ACREF/ENVCD OPERON REPRESSOR-RELATED"/>
    <property type="match status" value="1"/>
</dbReference>
<feature type="domain" description="HTH tetR-type" evidence="3">
    <location>
        <begin position="9"/>
        <end position="69"/>
    </location>
</feature>
<comment type="caution">
    <text evidence="4">The sequence shown here is derived from an EMBL/GenBank/DDBJ whole genome shotgun (WGS) entry which is preliminary data.</text>
</comment>
<dbReference type="AlphaFoldDB" id="A0A3E4QSV0"/>
<keyword evidence="1 2" id="KW-0238">DNA-binding</keyword>
<dbReference type="Proteomes" id="UP000260943">
    <property type="component" value="Unassembled WGS sequence"/>
</dbReference>
<dbReference type="Pfam" id="PF00440">
    <property type="entry name" value="TetR_N"/>
    <property type="match status" value="1"/>
</dbReference>
<evidence type="ECO:0000313" key="5">
    <source>
        <dbReference type="Proteomes" id="UP000260943"/>
    </source>
</evidence>
<sequence>MKKQPAVTEQTRANLRTAFWSLYREKPTSKITVREITDRAGYNRATFYLYYRDVYDLFEQIEQEILDDVGRLVDQGLMRQETLDFSQHMGLILELARRYDGYVPQLMGPHGDPSFGIRLKEILAPLLDRFILPAQGMPEDHKAILREFYLSGLLAAISVWASNTAGMPVSQLIDLLVRAVTPTDKR</sequence>
<name>A0A3E4QSV0_9ACTN</name>
<organism evidence="4 5">
    <name type="scientific">Collinsella tanakaei</name>
    <dbReference type="NCBI Taxonomy" id="626935"/>
    <lineage>
        <taxon>Bacteria</taxon>
        <taxon>Bacillati</taxon>
        <taxon>Actinomycetota</taxon>
        <taxon>Coriobacteriia</taxon>
        <taxon>Coriobacteriales</taxon>
        <taxon>Coriobacteriaceae</taxon>
        <taxon>Collinsella</taxon>
    </lineage>
</organism>
<evidence type="ECO:0000256" key="2">
    <source>
        <dbReference type="PROSITE-ProRule" id="PRU00335"/>
    </source>
</evidence>
<reference evidence="4 5" key="1">
    <citation type="submission" date="2018-08" db="EMBL/GenBank/DDBJ databases">
        <title>A genome reference for cultivated species of the human gut microbiota.</title>
        <authorList>
            <person name="Zou Y."/>
            <person name="Xue W."/>
            <person name="Luo G."/>
        </authorList>
    </citation>
    <scope>NUCLEOTIDE SEQUENCE [LARGE SCALE GENOMIC DNA]</scope>
    <source>
        <strain evidence="4 5">TF08-14</strain>
    </source>
</reference>
<proteinExistence type="predicted"/>
<evidence type="ECO:0000256" key="1">
    <source>
        <dbReference type="ARBA" id="ARBA00023125"/>
    </source>
</evidence>
<dbReference type="InterPro" id="IPR009057">
    <property type="entry name" value="Homeodomain-like_sf"/>
</dbReference>
<accession>A0A3E4QSV0</accession>